<keyword evidence="3" id="KW-0285">Flavoprotein</keyword>
<reference evidence="9" key="1">
    <citation type="submission" date="2024-04" db="EMBL/GenBank/DDBJ databases">
        <authorList>
            <person name="Shaw F."/>
            <person name="Minotto A."/>
        </authorList>
    </citation>
    <scope>NUCLEOTIDE SEQUENCE [LARGE SCALE GENOMIC DNA]</scope>
</reference>
<dbReference type="InterPro" id="IPR039261">
    <property type="entry name" value="FNR_nucleotide-bd"/>
</dbReference>
<evidence type="ECO:0000256" key="2">
    <source>
        <dbReference type="ARBA" id="ARBA00006105"/>
    </source>
</evidence>
<feature type="transmembrane region" description="Helical" evidence="6">
    <location>
        <begin position="44"/>
        <end position="62"/>
    </location>
</feature>
<dbReference type="CDD" id="cd06183">
    <property type="entry name" value="cyt_b5_reduct_like"/>
    <property type="match status" value="1"/>
</dbReference>
<evidence type="ECO:0000256" key="6">
    <source>
        <dbReference type="SAM" id="Phobius"/>
    </source>
</evidence>
<keyword evidence="5" id="KW-0560">Oxidoreductase</keyword>
<sequence>MSWAAIYSRSFSYRFPHSPVSARVSRKLSTLSTPSSQRTKRSPFIALGVAGGVAVVSAFFFWPDTSRSAPTYKDATLSPSHFTPVTVLASEQCSDPNTRLITLGVPKQSLPSLSQTSFSPIWSIFIKDDDIQVERTYTPLEGIDSEGRMKFWIKKYPKGEVGKWLHSKKVGDTIEIRGPLMTWPWQDDIWDEIVMISGGTGITPFYQLLHHTLLSSQQKMTKTRFTLLHSSRTPHELPPADILQPLLSHAQAYPQDLRVTLYVDSLDETTTQHPDLRVSRIGKPDILSALGVNDRRRWWSKLFGNSSPSTLEKNKKILVLVCGPDSMVAAIAGPLGRNMSQGPVSGILGELGLNEEQVWKV</sequence>
<dbReference type="EMBL" id="OZ037945">
    <property type="protein sequence ID" value="CAL1700904.1"/>
    <property type="molecule type" value="Genomic_DNA"/>
</dbReference>
<name>A0ABP1D1W4_9APHY</name>
<dbReference type="Gene3D" id="2.40.30.10">
    <property type="entry name" value="Translation factors"/>
    <property type="match status" value="1"/>
</dbReference>
<dbReference type="Proteomes" id="UP001497453">
    <property type="component" value="Chromosome 2"/>
</dbReference>
<dbReference type="PANTHER" id="PTHR19370">
    <property type="entry name" value="NADH-CYTOCHROME B5 REDUCTASE"/>
    <property type="match status" value="1"/>
</dbReference>
<evidence type="ECO:0000256" key="3">
    <source>
        <dbReference type="ARBA" id="ARBA00022630"/>
    </source>
</evidence>
<evidence type="ECO:0000313" key="9">
    <source>
        <dbReference type="Proteomes" id="UP001497453"/>
    </source>
</evidence>
<dbReference type="InterPro" id="IPR001834">
    <property type="entry name" value="CBR-like"/>
</dbReference>
<dbReference type="SUPFAM" id="SSF63380">
    <property type="entry name" value="Riboflavin synthase domain-like"/>
    <property type="match status" value="1"/>
</dbReference>
<evidence type="ECO:0000256" key="4">
    <source>
        <dbReference type="ARBA" id="ARBA00022827"/>
    </source>
</evidence>
<evidence type="ECO:0000313" key="8">
    <source>
        <dbReference type="EMBL" id="CAL1700904.1"/>
    </source>
</evidence>
<evidence type="ECO:0000256" key="1">
    <source>
        <dbReference type="ARBA" id="ARBA00001974"/>
    </source>
</evidence>
<dbReference type="InterPro" id="IPR017938">
    <property type="entry name" value="Riboflavin_synthase-like_b-brl"/>
</dbReference>
<protein>
    <recommendedName>
        <fullName evidence="7">FAD-binding FR-type domain-containing protein</fullName>
    </recommendedName>
</protein>
<dbReference type="PRINTS" id="PR00406">
    <property type="entry name" value="CYTB5RDTASE"/>
</dbReference>
<keyword evidence="9" id="KW-1185">Reference proteome</keyword>
<dbReference type="InterPro" id="IPR013121">
    <property type="entry name" value="Fe_red_NAD-bd_6"/>
</dbReference>
<keyword evidence="6" id="KW-1133">Transmembrane helix</keyword>
<gene>
    <name evidence="8" type="ORF">GFSPODELE1_LOCUS3337</name>
</gene>
<dbReference type="Gene3D" id="3.40.50.80">
    <property type="entry name" value="Nucleotide-binding domain of ferredoxin-NADP reductase (FNR) module"/>
    <property type="match status" value="1"/>
</dbReference>
<comment type="cofactor">
    <cofactor evidence="1">
        <name>FAD</name>
        <dbReference type="ChEBI" id="CHEBI:57692"/>
    </cofactor>
</comment>
<feature type="domain" description="FAD-binding FR-type" evidence="7">
    <location>
        <begin position="80"/>
        <end position="186"/>
    </location>
</feature>
<dbReference type="InterPro" id="IPR008333">
    <property type="entry name" value="Cbr1-like_FAD-bd_dom"/>
</dbReference>
<keyword evidence="6" id="KW-0472">Membrane</keyword>
<comment type="similarity">
    <text evidence="2">Belongs to the flavoprotein pyridine nucleotide cytochrome reductase family.</text>
</comment>
<dbReference type="PANTHER" id="PTHR19370:SF189">
    <property type="entry name" value="CYTOCHROME C MITOCHONDRIAL IMPORT FACTOR CYC2"/>
    <property type="match status" value="1"/>
</dbReference>
<dbReference type="PROSITE" id="PS51384">
    <property type="entry name" value="FAD_FR"/>
    <property type="match status" value="1"/>
</dbReference>
<evidence type="ECO:0000256" key="5">
    <source>
        <dbReference type="ARBA" id="ARBA00023002"/>
    </source>
</evidence>
<accession>A0ABP1D1W4</accession>
<organism evidence="8 9">
    <name type="scientific">Somion occarium</name>
    <dbReference type="NCBI Taxonomy" id="3059160"/>
    <lineage>
        <taxon>Eukaryota</taxon>
        <taxon>Fungi</taxon>
        <taxon>Dikarya</taxon>
        <taxon>Basidiomycota</taxon>
        <taxon>Agaricomycotina</taxon>
        <taxon>Agaricomycetes</taxon>
        <taxon>Polyporales</taxon>
        <taxon>Cerrenaceae</taxon>
        <taxon>Somion</taxon>
    </lineage>
</organism>
<evidence type="ECO:0000259" key="7">
    <source>
        <dbReference type="PROSITE" id="PS51384"/>
    </source>
</evidence>
<dbReference type="InterPro" id="IPR017927">
    <property type="entry name" value="FAD-bd_FR_type"/>
</dbReference>
<dbReference type="Pfam" id="PF00970">
    <property type="entry name" value="FAD_binding_6"/>
    <property type="match status" value="1"/>
</dbReference>
<proteinExistence type="inferred from homology"/>
<keyword evidence="4" id="KW-0274">FAD</keyword>
<keyword evidence="6" id="KW-0812">Transmembrane</keyword>
<dbReference type="SUPFAM" id="SSF52343">
    <property type="entry name" value="Ferredoxin reductase-like, C-terminal NADP-linked domain"/>
    <property type="match status" value="1"/>
</dbReference>
<dbReference type="Pfam" id="PF08030">
    <property type="entry name" value="NAD_binding_6"/>
    <property type="match status" value="1"/>
</dbReference>